<proteinExistence type="predicted"/>
<dbReference type="AlphaFoldDB" id="A0A9N9PPN2"/>
<comment type="caution">
    <text evidence="2">The sequence shown here is derived from an EMBL/GenBank/DDBJ whole genome shotgun (WGS) entry which is preliminary data.</text>
</comment>
<evidence type="ECO:0000313" key="2">
    <source>
        <dbReference type="EMBL" id="CAG8954831.1"/>
    </source>
</evidence>
<dbReference type="EMBL" id="CAJVRL010000058">
    <property type="protein sequence ID" value="CAG8954831.1"/>
    <property type="molecule type" value="Genomic_DNA"/>
</dbReference>
<evidence type="ECO:0000313" key="3">
    <source>
        <dbReference type="Proteomes" id="UP000696280"/>
    </source>
</evidence>
<protein>
    <submittedName>
        <fullName evidence="2">Uncharacterized protein</fullName>
    </submittedName>
</protein>
<organism evidence="2 3">
    <name type="scientific">Hymenoscyphus fraxineus</name>
    <dbReference type="NCBI Taxonomy" id="746836"/>
    <lineage>
        <taxon>Eukaryota</taxon>
        <taxon>Fungi</taxon>
        <taxon>Dikarya</taxon>
        <taxon>Ascomycota</taxon>
        <taxon>Pezizomycotina</taxon>
        <taxon>Leotiomycetes</taxon>
        <taxon>Helotiales</taxon>
        <taxon>Helotiaceae</taxon>
        <taxon>Hymenoscyphus</taxon>
    </lineage>
</organism>
<sequence>MHPSSDGNWRTAVPRPAYMPREERDLHFNVGQQREVLSLAAASQHEAQTSKNCIATEIVTPVPKGWPLLPMPPVP</sequence>
<keyword evidence="3" id="KW-1185">Reference proteome</keyword>
<dbReference type="Proteomes" id="UP000696280">
    <property type="component" value="Unassembled WGS sequence"/>
</dbReference>
<name>A0A9N9PPN2_9HELO</name>
<evidence type="ECO:0000256" key="1">
    <source>
        <dbReference type="SAM" id="MobiDB-lite"/>
    </source>
</evidence>
<accession>A0A9N9PPN2</accession>
<feature type="region of interest" description="Disordered" evidence="1">
    <location>
        <begin position="1"/>
        <end position="23"/>
    </location>
</feature>
<reference evidence="2" key="1">
    <citation type="submission" date="2021-07" db="EMBL/GenBank/DDBJ databases">
        <authorList>
            <person name="Durling M."/>
        </authorList>
    </citation>
    <scope>NUCLEOTIDE SEQUENCE</scope>
</reference>
<gene>
    <name evidence="2" type="ORF">HYFRA_00008516</name>
</gene>